<proteinExistence type="inferred from homology"/>
<dbReference type="InterPro" id="IPR011330">
    <property type="entry name" value="Glyco_hydro/deAcase_b/a-brl"/>
</dbReference>
<dbReference type="Gene3D" id="2.60.40.1180">
    <property type="entry name" value="Golgi alpha-mannosidase II"/>
    <property type="match status" value="1"/>
</dbReference>
<dbReference type="EC" id="3.2.1.-" evidence="8"/>
<dbReference type="GO" id="GO:0006013">
    <property type="term" value="P:mannose metabolic process"/>
    <property type="evidence" value="ECO:0007669"/>
    <property type="project" value="InterPro"/>
</dbReference>
<dbReference type="SUPFAM" id="SSF88713">
    <property type="entry name" value="Glycoside hydrolase/deacetylase"/>
    <property type="match status" value="1"/>
</dbReference>
<comment type="catalytic activity">
    <reaction evidence="7">
        <text>N(4)-{beta-D-GlcNAc-(1-&gt;2)-alpha-D-Man-(1-&gt;3)-[alpha-D-Man-(1-&gt;3)-[alpha-D-Man-(1-&gt;6)]-alpha-D-Man-(1-&gt;6)]-beta-D-Man-(1-&gt;4)-beta-D-GlcNAc-(1-&gt;4)-beta-D-GlcNAc}-L-asparaginyl-[protein] + 2 H2O = 2 alpha-D-mannopyranose + an N(4)-{beta-D-GlcNAc-(1-&gt;2)-alpha-D-Man-(1-&gt;3)-[alpha-D-Man-(1-&gt;6)]-beta-D-Man-(1-&gt;4)-beta-D-GlcNAc-(1-&gt;4)-beta-D-GlcNAc}-L-asparaginyl-[protein]</text>
        <dbReference type="Rhea" id="RHEA:56052"/>
        <dbReference type="Rhea" id="RHEA-COMP:14368"/>
        <dbReference type="Rhea" id="RHEA-COMP:14369"/>
        <dbReference type="ChEBI" id="CHEBI:15377"/>
        <dbReference type="ChEBI" id="CHEBI:28729"/>
        <dbReference type="ChEBI" id="CHEBI:60615"/>
        <dbReference type="ChEBI" id="CHEBI:60625"/>
        <dbReference type="EC" id="3.2.1.114"/>
    </reaction>
</comment>
<dbReference type="GO" id="GO:0000139">
    <property type="term" value="C:Golgi membrane"/>
    <property type="evidence" value="ECO:0007669"/>
    <property type="project" value="TreeGrafter"/>
</dbReference>
<keyword evidence="5 8" id="KW-0326">Glycosidase</keyword>
<feature type="domain" description="Glycoside hydrolase family 38 central" evidence="9">
    <location>
        <begin position="415"/>
        <end position="501"/>
    </location>
</feature>
<comment type="similarity">
    <text evidence="1 8">Belongs to the glycosyl hydrolase 38 family.</text>
</comment>
<evidence type="ECO:0000259" key="9">
    <source>
        <dbReference type="SMART" id="SM00872"/>
    </source>
</evidence>
<evidence type="ECO:0000256" key="4">
    <source>
        <dbReference type="ARBA" id="ARBA00022833"/>
    </source>
</evidence>
<comment type="caution">
    <text evidence="10">The sequence shown here is derived from an EMBL/GenBank/DDBJ whole genome shotgun (WGS) entry which is preliminary data.</text>
</comment>
<evidence type="ECO:0000256" key="5">
    <source>
        <dbReference type="ARBA" id="ARBA00023295"/>
    </source>
</evidence>
<comment type="cofactor">
    <cofactor evidence="8">
        <name>Zn(2+)</name>
        <dbReference type="ChEBI" id="CHEBI:29105"/>
    </cofactor>
    <text evidence="8">Binds 1 zinc ion per subunit.</text>
</comment>
<dbReference type="InterPro" id="IPR028995">
    <property type="entry name" value="Glyco_hydro_57/38_cen_sf"/>
</dbReference>
<dbReference type="GO" id="GO:0006491">
    <property type="term" value="P:N-glycan processing"/>
    <property type="evidence" value="ECO:0007669"/>
    <property type="project" value="TreeGrafter"/>
</dbReference>
<evidence type="ECO:0000256" key="7">
    <source>
        <dbReference type="ARBA" id="ARBA00093232"/>
    </source>
</evidence>
<dbReference type="GO" id="GO:0030246">
    <property type="term" value="F:carbohydrate binding"/>
    <property type="evidence" value="ECO:0007669"/>
    <property type="project" value="InterPro"/>
</dbReference>
<dbReference type="InterPro" id="IPR000602">
    <property type="entry name" value="Glyco_hydro_38_N"/>
</dbReference>
<evidence type="ECO:0000256" key="2">
    <source>
        <dbReference type="ARBA" id="ARBA00022723"/>
    </source>
</evidence>
<dbReference type="FunFam" id="1.20.1270.50:FF:000001">
    <property type="entry name" value="Alpha-mannosidase"/>
    <property type="match status" value="1"/>
</dbReference>
<dbReference type="Gene3D" id="1.20.1270.50">
    <property type="entry name" value="Glycoside hydrolase family 38, central domain"/>
    <property type="match status" value="1"/>
</dbReference>
<dbReference type="EMBL" id="CAJPWZ010003207">
    <property type="protein sequence ID" value="CAG2254041.1"/>
    <property type="molecule type" value="Genomic_DNA"/>
</dbReference>
<evidence type="ECO:0000313" key="11">
    <source>
        <dbReference type="Proteomes" id="UP000683360"/>
    </source>
</evidence>
<dbReference type="Pfam" id="PF07748">
    <property type="entry name" value="Glyco_hydro_38C"/>
    <property type="match status" value="1"/>
</dbReference>
<dbReference type="PANTHER" id="PTHR11607">
    <property type="entry name" value="ALPHA-MANNOSIDASE"/>
    <property type="match status" value="1"/>
</dbReference>
<keyword evidence="2 8" id="KW-0479">Metal-binding</keyword>
<dbReference type="InterPro" id="IPR027291">
    <property type="entry name" value="Glyco_hydro_38_N_sf"/>
</dbReference>
<evidence type="ECO:0000256" key="8">
    <source>
        <dbReference type="RuleBase" id="RU361199"/>
    </source>
</evidence>
<dbReference type="InterPro" id="IPR050843">
    <property type="entry name" value="Glycosyl_Hydrlase_38"/>
</dbReference>
<dbReference type="InterPro" id="IPR013780">
    <property type="entry name" value="Glyco_hydro_b"/>
</dbReference>
<evidence type="ECO:0000313" key="10">
    <source>
        <dbReference type="EMBL" id="CAG2254041.1"/>
    </source>
</evidence>
<dbReference type="Gene3D" id="2.70.98.30">
    <property type="entry name" value="Golgi alpha-mannosidase II, domain 4"/>
    <property type="match status" value="1"/>
</dbReference>
<keyword evidence="4 8" id="KW-0862">Zinc</keyword>
<dbReference type="GO" id="GO:0004572">
    <property type="term" value="F:mannosyl-oligosaccharide 1,3-1,6-alpha-mannosidase activity"/>
    <property type="evidence" value="ECO:0007669"/>
    <property type="project" value="UniProtKB-EC"/>
</dbReference>
<comment type="function">
    <text evidence="6">Catalyzes the first committed step in the biosynthesis of complex N-glycans. It controls conversion of high mannose to complex N-glycans; the final hydrolytic step in the N-glycan maturation pathway.</text>
</comment>
<dbReference type="AlphaFoldDB" id="A0A8S3VKB7"/>
<evidence type="ECO:0000256" key="6">
    <source>
        <dbReference type="ARBA" id="ARBA00059516"/>
    </source>
</evidence>
<keyword evidence="11" id="KW-1185">Reference proteome</keyword>
<dbReference type="Pfam" id="PF09261">
    <property type="entry name" value="Alpha-mann_mid"/>
    <property type="match status" value="1"/>
</dbReference>
<dbReference type="InterPro" id="IPR011013">
    <property type="entry name" value="Gal_mutarotase_sf_dom"/>
</dbReference>
<dbReference type="GO" id="GO:0046872">
    <property type="term" value="F:metal ion binding"/>
    <property type="evidence" value="ECO:0007669"/>
    <property type="project" value="UniProtKB-KW"/>
</dbReference>
<dbReference type="SUPFAM" id="SSF88688">
    <property type="entry name" value="Families 57/38 glycoside transferase middle domain"/>
    <property type="match status" value="1"/>
</dbReference>
<organism evidence="10 11">
    <name type="scientific">Mytilus edulis</name>
    <name type="common">Blue mussel</name>
    <dbReference type="NCBI Taxonomy" id="6550"/>
    <lineage>
        <taxon>Eukaryota</taxon>
        <taxon>Metazoa</taxon>
        <taxon>Spiralia</taxon>
        <taxon>Lophotrochozoa</taxon>
        <taxon>Mollusca</taxon>
        <taxon>Bivalvia</taxon>
        <taxon>Autobranchia</taxon>
        <taxon>Pteriomorphia</taxon>
        <taxon>Mytilida</taxon>
        <taxon>Mytiloidea</taxon>
        <taxon>Mytilidae</taxon>
        <taxon>Mytilinae</taxon>
        <taxon>Mytilus</taxon>
    </lineage>
</organism>
<accession>A0A8S3VKB7</accession>
<dbReference type="OrthoDB" id="10261055at2759"/>
<dbReference type="Gene3D" id="3.20.110.10">
    <property type="entry name" value="Glycoside hydrolase 38, N terminal domain"/>
    <property type="match status" value="1"/>
</dbReference>
<protein>
    <recommendedName>
        <fullName evidence="8">Alpha-mannosidase</fullName>
        <ecNumber evidence="8">3.2.1.-</ecNumber>
    </recommendedName>
</protein>
<dbReference type="SUPFAM" id="SSF74650">
    <property type="entry name" value="Galactose mutarotase-like"/>
    <property type="match status" value="1"/>
</dbReference>
<dbReference type="SMART" id="SM00872">
    <property type="entry name" value="Alpha-mann_mid"/>
    <property type="match status" value="1"/>
</dbReference>
<dbReference type="Proteomes" id="UP000683360">
    <property type="component" value="Unassembled WGS sequence"/>
</dbReference>
<dbReference type="Pfam" id="PF01074">
    <property type="entry name" value="Glyco_hydro_38N"/>
    <property type="match status" value="1"/>
</dbReference>
<reference evidence="10" key="1">
    <citation type="submission" date="2021-03" db="EMBL/GenBank/DDBJ databases">
        <authorList>
            <person name="Bekaert M."/>
        </authorList>
    </citation>
    <scope>NUCLEOTIDE SEQUENCE</scope>
</reference>
<evidence type="ECO:0000256" key="3">
    <source>
        <dbReference type="ARBA" id="ARBA00022801"/>
    </source>
</evidence>
<dbReference type="FunFam" id="3.20.110.10:FF:000010">
    <property type="entry name" value="Alpha-mannosidase"/>
    <property type="match status" value="1"/>
</dbReference>
<dbReference type="InterPro" id="IPR015341">
    <property type="entry name" value="Glyco_hydro_38_cen"/>
</dbReference>
<dbReference type="InterPro" id="IPR011682">
    <property type="entry name" value="Glyco_hydro_38_C"/>
</dbReference>
<name>A0A8S3VKB7_MYTED</name>
<dbReference type="InterPro" id="IPR037094">
    <property type="entry name" value="Glyco_hydro_38_cen_sf"/>
</dbReference>
<keyword evidence="3 8" id="KW-0378">Hydrolase</keyword>
<gene>
    <name evidence="10" type="ORF">MEDL_65544</name>
</gene>
<dbReference type="PANTHER" id="PTHR11607:SF70">
    <property type="entry name" value="ALPHA-MANNOSIDASE"/>
    <property type="match status" value="1"/>
</dbReference>
<sequence>MSLFERSSRHDINSEQIKVSLRESPLHLTNYDWQEPDQQQCRVLDNLESFSNLTSLYLRDKAKYDTLSNGQYELPTKSYDPDDIPEKLNVILIPHSHNDAGWLRTLEEYYIYTTKKILNNMVIKLKQYPNMTFVWAETVFLSMWWNELEDDTKVHVRNLVKRGQLEIVLGGWVMPDEASTHYVSVIDQLMEGHLWLYENLHVKPQNSWSIDPFGHSGTVPYILKKSGIDNMVIQRIHQATKSALASVKSLEYNWHQPWDTSGKYDILCHVMPYMLYSIQYTCGPDPYVCFQFDFRHSDNPEKKAFAKRKITGANIDKMANFLYQQFRKKSSLYEYNTILVPIGDDFRYDSLHEWDEQYNNYQQLMRYLNSRKDWNINVQFGTVADYFSLLKRESKKKNFPTLAGDFFPYSDQNYLYWTGFYSTRPFDKRFSREVESNLRTADILNTLAFGYCNKWNVKFAHSHETASLLQQARRHLGLFLHHDAITGTSKDYVMENYESKLLEAYNDTQKVMSMALQTLLTKGKFTSPLILSPDLVRQKFNVGTSQRTISISDSGTTIVVFNPLPKNRNMLISLIVNTDDLQVLDKNMKIMSYQLNPVWISKVSVSRSKFEITFLVELPPLGIHTFLLRKGDCKEMYPSLLSVYNSMELDVAPNLKFAQNRPVFQPKQSQKLRIENDFILGEFDPVTGLLQKVLDKRTGNVTNIQIQFMYYTSRGSGAYIFFPKGEADPLPNVWGQPVVRVTEGPLMSKIEVLHPIIHHTVILYKVPTEQGQNFHIQNVIDMHATKTKDWEIIMRLHTDVMNENLQYFSDQNGYQLIKRRTKSEIGIAANYFPMTTMSIIEDSAKRVTVHAGQAHGVASLKQGELEIMLDRQLMYDDNKGLGQGVTDNKPTLSEFILQIEYRDNTEPEPMTTSSSLSAMIINEALQQPPVVFYTTINSEVIRPNFDVASQSLPCDISLVSLKNLVNSDLDYDGTSLILHRRGYKCGFNANYLQCPLSKDVTLSSILPDLTISDARETTLTHLYNRSKALVVKDPLNIPVMELATYKINL</sequence>
<evidence type="ECO:0000256" key="1">
    <source>
        <dbReference type="ARBA" id="ARBA00009792"/>
    </source>
</evidence>